<dbReference type="PANTHER" id="PTHR48079:SF3">
    <property type="entry name" value="NAD-DEPENDENT EPIMERASE_DEHYDRATASE DOMAIN-CONTAINING PROTEIN"/>
    <property type="match status" value="1"/>
</dbReference>
<dbReference type="HOGENOM" id="CLU_007383_12_3_1"/>
<gene>
    <name evidence="3" type="primary">Mo03712</name>
    <name evidence="3" type="ORF">E5Q_03712</name>
</gene>
<evidence type="ECO:0000313" key="3">
    <source>
        <dbReference type="EMBL" id="GAA97037.1"/>
    </source>
</evidence>
<evidence type="ECO:0000259" key="2">
    <source>
        <dbReference type="Pfam" id="PF01370"/>
    </source>
</evidence>
<reference evidence="3 4" key="2">
    <citation type="journal article" date="2012" name="Open Biol.">
        <title>Characteristics of nucleosomes and linker DNA regions on the genome of the basidiomycete Mixia osmundae revealed by mono- and dinucleosome mapping.</title>
        <authorList>
            <person name="Nishida H."/>
            <person name="Kondo S."/>
            <person name="Matsumoto T."/>
            <person name="Suzuki Y."/>
            <person name="Yoshikawa H."/>
            <person name="Taylor T.D."/>
            <person name="Sugiyama J."/>
        </authorList>
    </citation>
    <scope>NUCLEOTIDE SEQUENCE [LARGE SCALE GENOMIC DNA]</scope>
    <source>
        <strain evidence="4">CBS 9802 / IAM 14324 / JCM 22182 / KY 12970</strain>
    </source>
</reference>
<keyword evidence="1" id="KW-0732">Signal</keyword>
<dbReference type="InterPro" id="IPR051783">
    <property type="entry name" value="NAD(P)-dependent_oxidoreduct"/>
</dbReference>
<evidence type="ECO:0000313" key="4">
    <source>
        <dbReference type="Proteomes" id="UP000009131"/>
    </source>
</evidence>
<dbReference type="Pfam" id="PF01370">
    <property type="entry name" value="Epimerase"/>
    <property type="match status" value="1"/>
</dbReference>
<dbReference type="eggNOG" id="ENOG502S1RM">
    <property type="taxonomic scope" value="Eukaryota"/>
</dbReference>
<proteinExistence type="predicted"/>
<accession>G7E2H7</accession>
<dbReference type="RefSeq" id="XP_014565334.1">
    <property type="nucleotide sequence ID" value="XM_014709848.1"/>
</dbReference>
<dbReference type="InterPro" id="IPR036291">
    <property type="entry name" value="NAD(P)-bd_dom_sf"/>
</dbReference>
<dbReference type="InterPro" id="IPR001509">
    <property type="entry name" value="Epimerase_deHydtase"/>
</dbReference>
<keyword evidence="4" id="KW-1185">Reference proteome</keyword>
<dbReference type="GO" id="GO:0005737">
    <property type="term" value="C:cytoplasm"/>
    <property type="evidence" value="ECO:0007669"/>
    <property type="project" value="TreeGrafter"/>
</dbReference>
<dbReference type="EMBL" id="BABT02000110">
    <property type="protein sequence ID" value="GAA97037.1"/>
    <property type="molecule type" value="Genomic_DNA"/>
</dbReference>
<feature type="chain" id="PRO_5009955682" description="NAD-dependent epimerase/dehydratase domain-containing protein" evidence="1">
    <location>
        <begin position="20"/>
        <end position="299"/>
    </location>
</feature>
<dbReference type="Proteomes" id="UP000009131">
    <property type="component" value="Unassembled WGS sequence"/>
</dbReference>
<evidence type="ECO:0000256" key="1">
    <source>
        <dbReference type="SAM" id="SignalP"/>
    </source>
</evidence>
<dbReference type="OMA" id="AWRPAHE"/>
<dbReference type="AlphaFoldDB" id="G7E2H7"/>
<dbReference type="PANTHER" id="PTHR48079">
    <property type="entry name" value="PROTEIN YEEZ"/>
    <property type="match status" value="1"/>
</dbReference>
<feature type="signal peptide" evidence="1">
    <location>
        <begin position="1"/>
        <end position="19"/>
    </location>
</feature>
<sequence>MRVLVLGATGFIGFPVAQALVRNGHIVYGLTRSDAKSKELQAEEIIPIVGDPAKPKEWLEPLMPTLDCLVDTVGGSAEINKLQELLIDTAISLAKATRPAGSPKLSFIETSGTWVHGDDNAEIKSDSTPLTTPQELTQWRLAIETKLTQSTELNGTIIRPSLLYGRSGSLLATAMQSASKGKVSWIGTPDQRLATIHTDDLADLYLRAAENPAAAAGRIFDGTNDYSVGVADFLQVLQRTSKAEGEVEYQKPSNAFESALASSAVLRPHLGRVLLGWHPKKASLVDGIDVYYAACLAAQ</sequence>
<comment type="caution">
    <text evidence="3">The sequence shown here is derived from an EMBL/GenBank/DDBJ whole genome shotgun (WGS) entry which is preliminary data.</text>
</comment>
<dbReference type="SUPFAM" id="SSF51735">
    <property type="entry name" value="NAD(P)-binding Rossmann-fold domains"/>
    <property type="match status" value="1"/>
</dbReference>
<protein>
    <recommendedName>
        <fullName evidence="2">NAD-dependent epimerase/dehydratase domain-containing protein</fullName>
    </recommendedName>
</protein>
<reference evidence="3 4" key="1">
    <citation type="journal article" date="2011" name="J. Gen. Appl. Microbiol.">
        <title>Draft genome sequencing of the enigmatic basidiomycete Mixia osmundae.</title>
        <authorList>
            <person name="Nishida H."/>
            <person name="Nagatsuka Y."/>
            <person name="Sugiyama J."/>
        </authorList>
    </citation>
    <scope>NUCLEOTIDE SEQUENCE [LARGE SCALE GENOMIC DNA]</scope>
    <source>
        <strain evidence="4">CBS 9802 / IAM 14324 / JCM 22182 / KY 12970</strain>
    </source>
</reference>
<feature type="domain" description="NAD-dependent epimerase/dehydratase" evidence="2">
    <location>
        <begin position="3"/>
        <end position="220"/>
    </location>
</feature>
<organism evidence="3 4">
    <name type="scientific">Mixia osmundae (strain CBS 9802 / IAM 14324 / JCM 22182 / KY 12970)</name>
    <dbReference type="NCBI Taxonomy" id="764103"/>
    <lineage>
        <taxon>Eukaryota</taxon>
        <taxon>Fungi</taxon>
        <taxon>Dikarya</taxon>
        <taxon>Basidiomycota</taxon>
        <taxon>Pucciniomycotina</taxon>
        <taxon>Mixiomycetes</taxon>
        <taxon>Mixiales</taxon>
        <taxon>Mixiaceae</taxon>
        <taxon>Mixia</taxon>
    </lineage>
</organism>
<dbReference type="InParanoid" id="G7E2H7"/>
<dbReference type="Gene3D" id="3.40.50.720">
    <property type="entry name" value="NAD(P)-binding Rossmann-like Domain"/>
    <property type="match status" value="1"/>
</dbReference>
<dbReference type="GO" id="GO:0004029">
    <property type="term" value="F:aldehyde dehydrogenase (NAD+) activity"/>
    <property type="evidence" value="ECO:0007669"/>
    <property type="project" value="TreeGrafter"/>
</dbReference>
<name>G7E2H7_MIXOS</name>
<dbReference type="OrthoDB" id="10000533at2759"/>